<dbReference type="EMBL" id="MCGO01000048">
    <property type="protein sequence ID" value="ORY37779.1"/>
    <property type="molecule type" value="Genomic_DNA"/>
</dbReference>
<evidence type="ECO:0000256" key="2">
    <source>
        <dbReference type="SAM" id="MobiDB-lite"/>
    </source>
</evidence>
<proteinExistence type="inferred from homology"/>
<dbReference type="Proteomes" id="UP000193642">
    <property type="component" value="Unassembled WGS sequence"/>
</dbReference>
<evidence type="ECO:0000256" key="1">
    <source>
        <dbReference type="ARBA" id="ARBA00007398"/>
    </source>
</evidence>
<dbReference type="STRING" id="329046.A0A1Y2BSQ0"/>
<dbReference type="OrthoDB" id="2107847at2759"/>
<dbReference type="InterPro" id="IPR039436">
    <property type="entry name" value="Asteroid_dom"/>
</dbReference>
<dbReference type="AlphaFoldDB" id="A0A1Y2BSQ0"/>
<evidence type="ECO:0000313" key="4">
    <source>
        <dbReference type="EMBL" id="ORY37779.1"/>
    </source>
</evidence>
<evidence type="ECO:0000313" key="5">
    <source>
        <dbReference type="Proteomes" id="UP000193642"/>
    </source>
</evidence>
<accession>A0A1Y2BSQ0</accession>
<dbReference type="PANTHER" id="PTHR15665:SF1">
    <property type="entry name" value="PROTEIN ASTEROID HOMOLOG 1"/>
    <property type="match status" value="1"/>
</dbReference>
<dbReference type="Pfam" id="PF12813">
    <property type="entry name" value="XPG_I_2"/>
    <property type="match status" value="1"/>
</dbReference>
<gene>
    <name evidence="4" type="ORF">BCR33DRAFT_854540</name>
</gene>
<comment type="caution">
    <text evidence="4">The sequence shown here is derived from an EMBL/GenBank/DDBJ whole genome shotgun (WGS) entry which is preliminary data.</text>
</comment>
<dbReference type="InterPro" id="IPR029060">
    <property type="entry name" value="PIN-like_dom_sf"/>
</dbReference>
<name>A0A1Y2BSQ0_9FUNG</name>
<feature type="domain" description="Asteroid" evidence="3">
    <location>
        <begin position="114"/>
        <end position="209"/>
    </location>
</feature>
<dbReference type="PANTHER" id="PTHR15665">
    <property type="entry name" value="ASTEROID PROTEIN"/>
    <property type="match status" value="1"/>
</dbReference>
<comment type="similarity">
    <text evidence="1">Belongs to the asteroid family.</text>
</comment>
<keyword evidence="5" id="KW-1185">Reference proteome</keyword>
<reference evidence="4 5" key="1">
    <citation type="submission" date="2016-07" db="EMBL/GenBank/DDBJ databases">
        <title>Pervasive Adenine N6-methylation of Active Genes in Fungi.</title>
        <authorList>
            <consortium name="DOE Joint Genome Institute"/>
            <person name="Mondo S.J."/>
            <person name="Dannebaum R.O."/>
            <person name="Kuo R.C."/>
            <person name="Labutti K."/>
            <person name="Haridas S."/>
            <person name="Kuo A."/>
            <person name="Salamov A."/>
            <person name="Ahrendt S.R."/>
            <person name="Lipzen A."/>
            <person name="Sullivan W."/>
            <person name="Andreopoulos W.B."/>
            <person name="Clum A."/>
            <person name="Lindquist E."/>
            <person name="Daum C."/>
            <person name="Ramamoorthy G.K."/>
            <person name="Gryganskyi A."/>
            <person name="Culley D."/>
            <person name="Magnuson J.K."/>
            <person name="James T.Y."/>
            <person name="O'Malley M.A."/>
            <person name="Stajich J.E."/>
            <person name="Spatafora J.W."/>
            <person name="Visel A."/>
            <person name="Grigoriev I.V."/>
        </authorList>
    </citation>
    <scope>NUCLEOTIDE SEQUENCE [LARGE SCALE GENOMIC DNA]</scope>
    <source>
        <strain evidence="4 5">JEL800</strain>
    </source>
</reference>
<organism evidence="4 5">
    <name type="scientific">Rhizoclosmatium globosum</name>
    <dbReference type="NCBI Taxonomy" id="329046"/>
    <lineage>
        <taxon>Eukaryota</taxon>
        <taxon>Fungi</taxon>
        <taxon>Fungi incertae sedis</taxon>
        <taxon>Chytridiomycota</taxon>
        <taxon>Chytridiomycota incertae sedis</taxon>
        <taxon>Chytridiomycetes</taxon>
        <taxon>Chytridiales</taxon>
        <taxon>Chytriomycetaceae</taxon>
        <taxon>Rhizoclosmatium</taxon>
    </lineage>
</organism>
<protein>
    <recommendedName>
        <fullName evidence="3">Asteroid domain-containing protein</fullName>
    </recommendedName>
</protein>
<dbReference type="InterPro" id="IPR026832">
    <property type="entry name" value="Asteroid"/>
</dbReference>
<dbReference type="SUPFAM" id="SSF88723">
    <property type="entry name" value="PIN domain-like"/>
    <property type="match status" value="1"/>
</dbReference>
<evidence type="ECO:0000259" key="3">
    <source>
        <dbReference type="Pfam" id="PF12813"/>
    </source>
</evidence>
<feature type="region of interest" description="Disordered" evidence="2">
    <location>
        <begin position="576"/>
        <end position="602"/>
    </location>
</feature>
<dbReference type="Gene3D" id="3.40.50.1010">
    <property type="entry name" value="5'-nuclease"/>
    <property type="match status" value="1"/>
</dbReference>
<sequence length="615" mass="67482">MGIRGLSGFLSNATGGATPIALPVQVQVQLETQKPSLIVDGNALVHNKFVGSTESGPALARSVAAFAAKLARVFALTILFDGPLPKWKYQQRLEREKEKIAKIAIDLTDHILSPLTLIACIQSLKQQTEFTVVVAEGEADLAITELARAQDAFISSGDSDFFVHTCRGYLPLDGISVREDGSVSGMLWTNEVVAKVLGIQIEVLPVLAYIAGCDYTIDEKQWQLINSRLGTGHGPGAKRIRAFATHLKPFTTVPDAINSLRPKDSDPTEYESLIAEVTAITDLFVGNFGICPNSRFPPLPCTPEYPPSVIRTSEKSHKFVEILNGAFWCQSIVEDVSRAPAWELSRPIRRRMYHVLGMQSVGEYIRRASDFRIEYVTALDPSPASDDPSTLYNTIMEFNVSADLFPISTQYLPFTASLRFLITNLNNTNNPLKNFELVALICMAIRSSQPPPPYLSTAPKPVSTSQSRSKQTTHLLATLEATLFSAWLVQQAVSNNVALEHAHWQVLDSNLYSQFLMQAKIGQSPRVLLNADELEEFSKIWMACVSGDGASMIDEVVTFTREWSLSPEAEVADQVDGAIKNKAKKKRDASKGRGGGAKKGKVPDLQNLFSILADE</sequence>